<dbReference type="Ensembl" id="ENSPKIT00000004998.1">
    <property type="protein sequence ID" value="ENSPKIP00000024294.1"/>
    <property type="gene ID" value="ENSPKIG00000007609.1"/>
</dbReference>
<name>A0A3B3S0M0_9TELE</name>
<evidence type="ECO:0000259" key="4">
    <source>
        <dbReference type="Pfam" id="PF03066"/>
    </source>
</evidence>
<dbReference type="STRING" id="1676925.ENSPKIP00000024294"/>
<dbReference type="Proteomes" id="UP000261540">
    <property type="component" value="Unplaced"/>
</dbReference>
<evidence type="ECO:0000256" key="1">
    <source>
        <dbReference type="ARBA" id="ARBA00004123"/>
    </source>
</evidence>
<dbReference type="Pfam" id="PF03066">
    <property type="entry name" value="Nucleoplasmin"/>
    <property type="match status" value="1"/>
</dbReference>
<dbReference type="InterPro" id="IPR024057">
    <property type="entry name" value="Nucleoplasmin_core_dom"/>
</dbReference>
<dbReference type="FunFam" id="2.60.120.340:FF:000011">
    <property type="entry name" value="Nucleophosmin/nucleoplasmin 3"/>
    <property type="match status" value="1"/>
</dbReference>
<keyword evidence="3" id="KW-0539">Nucleus</keyword>
<reference evidence="5" key="1">
    <citation type="submission" date="2025-08" db="UniProtKB">
        <authorList>
            <consortium name="Ensembl"/>
        </authorList>
    </citation>
    <scope>IDENTIFICATION</scope>
</reference>
<dbReference type="GO" id="GO:0003723">
    <property type="term" value="F:RNA binding"/>
    <property type="evidence" value="ECO:0007669"/>
    <property type="project" value="TreeGrafter"/>
</dbReference>
<sequence>MTSLMRRHLQRIAFSVARQKRFSCLRPAILLAYKMSLDKKSLESSSLGHTELESYPFSCVLTSRLPYYTFHGDQEEDGDHFLELQTICLGDGAQEESHEVAVMALNHLGKKVSVPVATLHPSCLPMVSLGGFELKAPVTLLLRSGSGPVTVSGLHLVGEKGSPAGSLTHCTANSHLTLLLPAATGLC</sequence>
<dbReference type="InterPro" id="IPR036824">
    <property type="entry name" value="Nucleoplasmin_core_dom_sf"/>
</dbReference>
<dbReference type="PANTHER" id="PTHR22747">
    <property type="entry name" value="NUCLEOPLASMIN"/>
    <property type="match status" value="1"/>
</dbReference>
<evidence type="ECO:0000256" key="2">
    <source>
        <dbReference type="ARBA" id="ARBA00010744"/>
    </source>
</evidence>
<dbReference type="InterPro" id="IPR004301">
    <property type="entry name" value="Nucleoplasmin"/>
</dbReference>
<comment type="subcellular location">
    <subcellularLocation>
        <location evidence="1">Nucleus</location>
    </subcellularLocation>
</comment>
<keyword evidence="6" id="KW-1185">Reference proteome</keyword>
<dbReference type="PANTHER" id="PTHR22747:SF13">
    <property type="entry name" value="NUCLEOPLASMIN-3"/>
    <property type="match status" value="1"/>
</dbReference>
<reference evidence="5" key="2">
    <citation type="submission" date="2025-09" db="UniProtKB">
        <authorList>
            <consortium name="Ensembl"/>
        </authorList>
    </citation>
    <scope>IDENTIFICATION</scope>
</reference>
<dbReference type="GO" id="GO:0006338">
    <property type="term" value="P:chromatin remodeling"/>
    <property type="evidence" value="ECO:0007669"/>
    <property type="project" value="TreeGrafter"/>
</dbReference>
<dbReference type="Gene3D" id="2.60.120.340">
    <property type="entry name" value="Nucleoplasmin core domain"/>
    <property type="match status" value="1"/>
</dbReference>
<dbReference type="SUPFAM" id="SSF69203">
    <property type="entry name" value="Nucleoplasmin-like core domain"/>
    <property type="match status" value="1"/>
</dbReference>
<evidence type="ECO:0000256" key="3">
    <source>
        <dbReference type="ARBA" id="ARBA00023242"/>
    </source>
</evidence>
<protein>
    <submittedName>
        <fullName evidence="5">Nucleophosmin/nucleoplasmin, 3</fullName>
    </submittedName>
</protein>
<comment type="similarity">
    <text evidence="2">Belongs to the nucleoplasmin family.</text>
</comment>
<dbReference type="GO" id="GO:0005730">
    <property type="term" value="C:nucleolus"/>
    <property type="evidence" value="ECO:0007669"/>
    <property type="project" value="TreeGrafter"/>
</dbReference>
<proteinExistence type="inferred from homology"/>
<feature type="domain" description="Nucleoplasmin core" evidence="4">
    <location>
        <begin position="57"/>
        <end position="157"/>
    </location>
</feature>
<dbReference type="GO" id="GO:0005737">
    <property type="term" value="C:cytoplasm"/>
    <property type="evidence" value="ECO:0007669"/>
    <property type="project" value="TreeGrafter"/>
</dbReference>
<organism evidence="5 6">
    <name type="scientific">Paramormyrops kingsleyae</name>
    <dbReference type="NCBI Taxonomy" id="1676925"/>
    <lineage>
        <taxon>Eukaryota</taxon>
        <taxon>Metazoa</taxon>
        <taxon>Chordata</taxon>
        <taxon>Craniata</taxon>
        <taxon>Vertebrata</taxon>
        <taxon>Euteleostomi</taxon>
        <taxon>Actinopterygii</taxon>
        <taxon>Neopterygii</taxon>
        <taxon>Teleostei</taxon>
        <taxon>Osteoglossocephala</taxon>
        <taxon>Osteoglossomorpha</taxon>
        <taxon>Osteoglossiformes</taxon>
        <taxon>Mormyridae</taxon>
        <taxon>Paramormyrops</taxon>
    </lineage>
</organism>
<accession>A0A3B3S0M0</accession>
<dbReference type="GeneTree" id="ENSGT00940000158796"/>
<dbReference type="AlphaFoldDB" id="A0A3B3S0M0"/>
<evidence type="ECO:0000313" key="6">
    <source>
        <dbReference type="Proteomes" id="UP000261540"/>
    </source>
</evidence>
<evidence type="ECO:0000313" key="5">
    <source>
        <dbReference type="Ensembl" id="ENSPKIP00000024294.1"/>
    </source>
</evidence>
<dbReference type="GO" id="GO:0003682">
    <property type="term" value="F:chromatin binding"/>
    <property type="evidence" value="ECO:0007669"/>
    <property type="project" value="TreeGrafter"/>
</dbReference>
<dbReference type="GO" id="GO:0042393">
    <property type="term" value="F:histone binding"/>
    <property type="evidence" value="ECO:0007669"/>
    <property type="project" value="TreeGrafter"/>
</dbReference>
<dbReference type="GO" id="GO:0005654">
    <property type="term" value="C:nucleoplasm"/>
    <property type="evidence" value="ECO:0007669"/>
    <property type="project" value="TreeGrafter"/>
</dbReference>